<name>G0PC63_CAEBE</name>
<dbReference type="STRING" id="135651.G0PC63"/>
<dbReference type="Gene3D" id="3.90.70.80">
    <property type="match status" value="1"/>
</dbReference>
<feature type="domain" description="OTU" evidence="2">
    <location>
        <begin position="197"/>
        <end position="341"/>
    </location>
</feature>
<dbReference type="FunCoup" id="G0PC63">
    <property type="interactions" value="2401"/>
</dbReference>
<reference evidence="4" key="1">
    <citation type="submission" date="2011-07" db="EMBL/GenBank/DDBJ databases">
        <authorList>
            <consortium name="Caenorhabditis brenneri Sequencing and Analysis Consortium"/>
            <person name="Wilson R.K."/>
        </authorList>
    </citation>
    <scope>NUCLEOTIDE SEQUENCE [LARGE SCALE GENOMIC DNA]</scope>
    <source>
        <strain evidence="4">PB2801</strain>
    </source>
</reference>
<protein>
    <recommendedName>
        <fullName evidence="2">OTU domain-containing protein</fullName>
    </recommendedName>
</protein>
<sequence>MDQLQPRQARQSRSATPHPREPPIESPPKKARSASRTALNRVINYIVPAKMTAMKKQAKSGNKQKQKEVNAECDRLEKEQETRHKQELEADASSSTAPPTSETTDAPPPSLAPPTSEEGPAPTSEGEGDEKEGGITSKFYKTLNISSKNAKKQAKKKEQEEKMKAAAAADKEAARRTDTEKAMEKAAIKAMLTEDRLKMIDIPADGDCMYNAIAHQLQEENIEISARKLRKACAQFMRDHKDEFAPFIADSDVGGGNDNDNNWELYIQGVERCAEVGGVWGGEMELKALSMMYKKVIVVYRETGKYELGMEYLDPKDRALRIVYLRKAFHLGEHYNSTCVY</sequence>
<feature type="region of interest" description="Disordered" evidence="1">
    <location>
        <begin position="148"/>
        <end position="180"/>
    </location>
</feature>
<keyword evidence="4" id="KW-1185">Reference proteome</keyword>
<dbReference type="PANTHER" id="PTHR12419:SF10">
    <property type="entry name" value="DEUBIQUITINASE OTUD6B"/>
    <property type="match status" value="1"/>
</dbReference>
<dbReference type="OrthoDB" id="415023at2759"/>
<gene>
    <name evidence="3" type="ORF">CAEBREN_30236</name>
</gene>
<dbReference type="HOGENOM" id="CLU_034963_0_0_1"/>
<feature type="compositionally biased region" description="Low complexity" evidence="1">
    <location>
        <begin position="91"/>
        <end position="105"/>
    </location>
</feature>
<dbReference type="EMBL" id="GL380234">
    <property type="protein sequence ID" value="EGT50939.1"/>
    <property type="molecule type" value="Genomic_DNA"/>
</dbReference>
<dbReference type="GO" id="GO:0016579">
    <property type="term" value="P:protein deubiquitination"/>
    <property type="evidence" value="ECO:0007669"/>
    <property type="project" value="TreeGrafter"/>
</dbReference>
<dbReference type="PROSITE" id="PS50802">
    <property type="entry name" value="OTU"/>
    <property type="match status" value="1"/>
</dbReference>
<evidence type="ECO:0000256" key="1">
    <source>
        <dbReference type="SAM" id="MobiDB-lite"/>
    </source>
</evidence>
<evidence type="ECO:0000313" key="4">
    <source>
        <dbReference type="Proteomes" id="UP000008068"/>
    </source>
</evidence>
<accession>G0PC63</accession>
<feature type="region of interest" description="Disordered" evidence="1">
    <location>
        <begin position="1"/>
        <end position="39"/>
    </location>
</feature>
<feature type="region of interest" description="Disordered" evidence="1">
    <location>
        <begin position="53"/>
        <end position="135"/>
    </location>
</feature>
<dbReference type="InterPro" id="IPR038765">
    <property type="entry name" value="Papain-like_cys_pep_sf"/>
</dbReference>
<feature type="compositionally biased region" description="Polar residues" evidence="1">
    <location>
        <begin position="1"/>
        <end position="15"/>
    </location>
</feature>
<evidence type="ECO:0000313" key="3">
    <source>
        <dbReference type="EMBL" id="EGT50939.1"/>
    </source>
</evidence>
<dbReference type="AlphaFoldDB" id="G0PC63"/>
<dbReference type="Pfam" id="PF02338">
    <property type="entry name" value="OTU"/>
    <property type="match status" value="1"/>
</dbReference>
<dbReference type="InterPro" id="IPR003323">
    <property type="entry name" value="OTU_dom"/>
</dbReference>
<dbReference type="GO" id="GO:0004843">
    <property type="term" value="F:cysteine-type deubiquitinase activity"/>
    <property type="evidence" value="ECO:0007669"/>
    <property type="project" value="TreeGrafter"/>
</dbReference>
<dbReference type="eggNOG" id="KOG2606">
    <property type="taxonomic scope" value="Eukaryota"/>
</dbReference>
<dbReference type="Proteomes" id="UP000008068">
    <property type="component" value="Unassembled WGS sequence"/>
</dbReference>
<dbReference type="PANTHER" id="PTHR12419">
    <property type="entry name" value="OTU DOMAIN CONTAINING PROTEIN"/>
    <property type="match status" value="1"/>
</dbReference>
<feature type="compositionally biased region" description="Basic and acidic residues" evidence="1">
    <location>
        <begin position="156"/>
        <end position="180"/>
    </location>
</feature>
<dbReference type="FunFam" id="3.90.70.80:FF:000030">
    <property type="entry name" value="OTUBain deubiquitylating protease homolog"/>
    <property type="match status" value="1"/>
</dbReference>
<dbReference type="InParanoid" id="G0PC63"/>
<feature type="compositionally biased region" description="Basic and acidic residues" evidence="1">
    <location>
        <begin position="65"/>
        <end position="88"/>
    </location>
</feature>
<proteinExistence type="predicted"/>
<dbReference type="InterPro" id="IPR050704">
    <property type="entry name" value="Peptidase_C85-like"/>
</dbReference>
<organism evidence="4">
    <name type="scientific">Caenorhabditis brenneri</name>
    <name type="common">Nematode worm</name>
    <dbReference type="NCBI Taxonomy" id="135651"/>
    <lineage>
        <taxon>Eukaryota</taxon>
        <taxon>Metazoa</taxon>
        <taxon>Ecdysozoa</taxon>
        <taxon>Nematoda</taxon>
        <taxon>Chromadorea</taxon>
        <taxon>Rhabditida</taxon>
        <taxon>Rhabditina</taxon>
        <taxon>Rhabditomorpha</taxon>
        <taxon>Rhabditoidea</taxon>
        <taxon>Rhabditidae</taxon>
        <taxon>Peloderinae</taxon>
        <taxon>Caenorhabditis</taxon>
    </lineage>
</organism>
<dbReference type="SUPFAM" id="SSF54001">
    <property type="entry name" value="Cysteine proteinases"/>
    <property type="match status" value="1"/>
</dbReference>
<evidence type="ECO:0000259" key="2">
    <source>
        <dbReference type="PROSITE" id="PS50802"/>
    </source>
</evidence>